<dbReference type="AlphaFoldDB" id="A0A9P4V6B5"/>
<accession>A0A9P4V6B5</accession>
<organism evidence="2 3">
    <name type="scientific">Polyplosphaeria fusca</name>
    <dbReference type="NCBI Taxonomy" id="682080"/>
    <lineage>
        <taxon>Eukaryota</taxon>
        <taxon>Fungi</taxon>
        <taxon>Dikarya</taxon>
        <taxon>Ascomycota</taxon>
        <taxon>Pezizomycotina</taxon>
        <taxon>Dothideomycetes</taxon>
        <taxon>Pleosporomycetidae</taxon>
        <taxon>Pleosporales</taxon>
        <taxon>Tetraplosphaeriaceae</taxon>
        <taxon>Polyplosphaeria</taxon>
    </lineage>
</organism>
<sequence>MATNSQSRPKLQVIGTSRNPEYFVGSNKDSFRRDEHGHRLAPVSQLNTWTGRSLAPARTDKSSYSEGLKFVSLRPIREPAQSQAVGGLSYLRSAPEHSDRDHLPSQRRRSEPSLLPNLTRGSSHKGTTQAKQNPAISGRDSNESTICPDCRQSNSVRDLGNGNLSHICPTCKRFVFKRPTALRRASSHPTSVTFPNTAPLCDTCTLIPYSLHAEFLQFFPGCLVCGHMTAATLADLVQNGGKVAGLTDDSGREIWAASCELDKWCLDQAHQHWMKKGPGVKTSPQHTSSPTSPTQSLRRKSTTQSPRTSVLIRAGPFDQERMFDIATERPFQRVSLVETPSPRRSRADSFETISLDSQTTPAVAGPGTSESHRVIRLHDWPRLDPATTFDQILANVYDVVPERTRSLRRQPGIYPLVPRFGSEHRGRGFKGFTDEDKHRSTGSF</sequence>
<evidence type="ECO:0000313" key="2">
    <source>
        <dbReference type="EMBL" id="KAF2738118.1"/>
    </source>
</evidence>
<protein>
    <submittedName>
        <fullName evidence="2">Uncharacterized protein</fullName>
    </submittedName>
</protein>
<feature type="compositionally biased region" description="Polar residues" evidence="1">
    <location>
        <begin position="1"/>
        <end position="19"/>
    </location>
</feature>
<feature type="compositionally biased region" description="Low complexity" evidence="1">
    <location>
        <begin position="282"/>
        <end position="296"/>
    </location>
</feature>
<proteinExistence type="predicted"/>
<dbReference type="EMBL" id="ML996111">
    <property type="protein sequence ID" value="KAF2738118.1"/>
    <property type="molecule type" value="Genomic_DNA"/>
</dbReference>
<dbReference type="Proteomes" id="UP000799444">
    <property type="component" value="Unassembled WGS sequence"/>
</dbReference>
<comment type="caution">
    <text evidence="2">The sequence shown here is derived from an EMBL/GenBank/DDBJ whole genome shotgun (WGS) entry which is preliminary data.</text>
</comment>
<feature type="region of interest" description="Disordered" evidence="1">
    <location>
        <begin position="1"/>
        <end position="39"/>
    </location>
</feature>
<gene>
    <name evidence="2" type="ORF">EJ04DRAFT_560991</name>
</gene>
<feature type="region of interest" description="Disordered" evidence="1">
    <location>
        <begin position="94"/>
        <end position="144"/>
    </location>
</feature>
<keyword evidence="3" id="KW-1185">Reference proteome</keyword>
<feature type="compositionally biased region" description="Basic and acidic residues" evidence="1">
    <location>
        <begin position="29"/>
        <end position="38"/>
    </location>
</feature>
<feature type="region of interest" description="Disordered" evidence="1">
    <location>
        <begin position="275"/>
        <end position="313"/>
    </location>
</feature>
<dbReference type="OrthoDB" id="3800944at2759"/>
<name>A0A9P4V6B5_9PLEO</name>
<evidence type="ECO:0000256" key="1">
    <source>
        <dbReference type="SAM" id="MobiDB-lite"/>
    </source>
</evidence>
<feature type="compositionally biased region" description="Basic and acidic residues" evidence="1">
    <location>
        <begin position="94"/>
        <end position="111"/>
    </location>
</feature>
<feature type="compositionally biased region" description="Polar residues" evidence="1">
    <location>
        <begin position="119"/>
        <end position="135"/>
    </location>
</feature>
<reference evidence="2" key="1">
    <citation type="journal article" date="2020" name="Stud. Mycol.">
        <title>101 Dothideomycetes genomes: a test case for predicting lifestyles and emergence of pathogens.</title>
        <authorList>
            <person name="Haridas S."/>
            <person name="Albert R."/>
            <person name="Binder M."/>
            <person name="Bloem J."/>
            <person name="Labutti K."/>
            <person name="Salamov A."/>
            <person name="Andreopoulos B."/>
            <person name="Baker S."/>
            <person name="Barry K."/>
            <person name="Bills G."/>
            <person name="Bluhm B."/>
            <person name="Cannon C."/>
            <person name="Castanera R."/>
            <person name="Culley D."/>
            <person name="Daum C."/>
            <person name="Ezra D."/>
            <person name="Gonzalez J."/>
            <person name="Henrissat B."/>
            <person name="Kuo A."/>
            <person name="Liang C."/>
            <person name="Lipzen A."/>
            <person name="Lutzoni F."/>
            <person name="Magnuson J."/>
            <person name="Mondo S."/>
            <person name="Nolan M."/>
            <person name="Ohm R."/>
            <person name="Pangilinan J."/>
            <person name="Park H.-J."/>
            <person name="Ramirez L."/>
            <person name="Alfaro M."/>
            <person name="Sun H."/>
            <person name="Tritt A."/>
            <person name="Yoshinaga Y."/>
            <person name="Zwiers L.-H."/>
            <person name="Turgeon B."/>
            <person name="Goodwin S."/>
            <person name="Spatafora J."/>
            <person name="Crous P."/>
            <person name="Grigoriev I."/>
        </authorList>
    </citation>
    <scope>NUCLEOTIDE SEQUENCE</scope>
    <source>
        <strain evidence="2">CBS 125425</strain>
    </source>
</reference>
<evidence type="ECO:0000313" key="3">
    <source>
        <dbReference type="Proteomes" id="UP000799444"/>
    </source>
</evidence>